<sequence length="67" mass="7537">MWLCGRAVGKKAVLSVESWRDAHVHHVATQRGKAVMHHVHHVIRNVLNYSLHFSCVVSSGCAIYCDK</sequence>
<accession>A0A016TZY9</accession>
<reference evidence="2" key="1">
    <citation type="journal article" date="2015" name="Nat. Genet.">
        <title>The genome and transcriptome of the zoonotic hookworm Ancylostoma ceylanicum identify infection-specific gene families.</title>
        <authorList>
            <person name="Schwarz E.M."/>
            <person name="Hu Y."/>
            <person name="Antoshechkin I."/>
            <person name="Miller M.M."/>
            <person name="Sternberg P.W."/>
            <person name="Aroian R.V."/>
        </authorList>
    </citation>
    <scope>NUCLEOTIDE SEQUENCE</scope>
    <source>
        <strain evidence="2">HY135</strain>
    </source>
</reference>
<gene>
    <name evidence="1" type="primary">Acey_s0066.g3711</name>
    <name evidence="1" type="ORF">Y032_0066g3711</name>
</gene>
<dbReference type="Proteomes" id="UP000024635">
    <property type="component" value="Unassembled WGS sequence"/>
</dbReference>
<dbReference type="EMBL" id="JARK01001402">
    <property type="protein sequence ID" value="EYC08346.1"/>
    <property type="molecule type" value="Genomic_DNA"/>
</dbReference>
<evidence type="ECO:0000313" key="2">
    <source>
        <dbReference type="Proteomes" id="UP000024635"/>
    </source>
</evidence>
<proteinExistence type="predicted"/>
<dbReference type="AlphaFoldDB" id="A0A016TZY9"/>
<evidence type="ECO:0000313" key="1">
    <source>
        <dbReference type="EMBL" id="EYC08346.1"/>
    </source>
</evidence>
<name>A0A016TZY9_9BILA</name>
<protein>
    <submittedName>
        <fullName evidence="1">Uncharacterized protein</fullName>
    </submittedName>
</protein>
<comment type="caution">
    <text evidence="1">The sequence shown here is derived from an EMBL/GenBank/DDBJ whole genome shotgun (WGS) entry which is preliminary data.</text>
</comment>
<keyword evidence="2" id="KW-1185">Reference proteome</keyword>
<organism evidence="1 2">
    <name type="scientific">Ancylostoma ceylanicum</name>
    <dbReference type="NCBI Taxonomy" id="53326"/>
    <lineage>
        <taxon>Eukaryota</taxon>
        <taxon>Metazoa</taxon>
        <taxon>Ecdysozoa</taxon>
        <taxon>Nematoda</taxon>
        <taxon>Chromadorea</taxon>
        <taxon>Rhabditida</taxon>
        <taxon>Rhabditina</taxon>
        <taxon>Rhabditomorpha</taxon>
        <taxon>Strongyloidea</taxon>
        <taxon>Ancylostomatidae</taxon>
        <taxon>Ancylostomatinae</taxon>
        <taxon>Ancylostoma</taxon>
    </lineage>
</organism>